<reference evidence="2 3" key="1">
    <citation type="journal article" date="2019" name="Sci. Rep.">
        <title>Orb-weaving spider Araneus ventricosus genome elucidates the spidroin gene catalogue.</title>
        <authorList>
            <person name="Kono N."/>
            <person name="Nakamura H."/>
            <person name="Ohtoshi R."/>
            <person name="Moran D.A.P."/>
            <person name="Shinohara A."/>
            <person name="Yoshida Y."/>
            <person name="Fujiwara M."/>
            <person name="Mori M."/>
            <person name="Tomita M."/>
            <person name="Arakawa K."/>
        </authorList>
    </citation>
    <scope>NUCLEOTIDE SEQUENCE [LARGE SCALE GENOMIC DNA]</scope>
</reference>
<feature type="compositionally biased region" description="Basic and acidic residues" evidence="1">
    <location>
        <begin position="151"/>
        <end position="163"/>
    </location>
</feature>
<evidence type="ECO:0000313" key="3">
    <source>
        <dbReference type="Proteomes" id="UP000499080"/>
    </source>
</evidence>
<gene>
    <name evidence="2" type="ORF">AVEN_153982_1</name>
</gene>
<feature type="region of interest" description="Disordered" evidence="1">
    <location>
        <begin position="151"/>
        <end position="187"/>
    </location>
</feature>
<dbReference type="Proteomes" id="UP000499080">
    <property type="component" value="Unassembled WGS sequence"/>
</dbReference>
<evidence type="ECO:0000313" key="2">
    <source>
        <dbReference type="EMBL" id="GBM81312.1"/>
    </source>
</evidence>
<dbReference type="EMBL" id="BGPR01002936">
    <property type="protein sequence ID" value="GBM81312.1"/>
    <property type="molecule type" value="Genomic_DNA"/>
</dbReference>
<protein>
    <submittedName>
        <fullName evidence="2">Uncharacterized protein</fullName>
    </submittedName>
</protein>
<organism evidence="2 3">
    <name type="scientific">Araneus ventricosus</name>
    <name type="common">Orbweaver spider</name>
    <name type="synonym">Epeira ventricosa</name>
    <dbReference type="NCBI Taxonomy" id="182803"/>
    <lineage>
        <taxon>Eukaryota</taxon>
        <taxon>Metazoa</taxon>
        <taxon>Ecdysozoa</taxon>
        <taxon>Arthropoda</taxon>
        <taxon>Chelicerata</taxon>
        <taxon>Arachnida</taxon>
        <taxon>Araneae</taxon>
        <taxon>Araneomorphae</taxon>
        <taxon>Entelegynae</taxon>
        <taxon>Araneoidea</taxon>
        <taxon>Araneidae</taxon>
        <taxon>Araneus</taxon>
    </lineage>
</organism>
<keyword evidence="3" id="KW-1185">Reference proteome</keyword>
<accession>A0A4Y2IWN6</accession>
<dbReference type="AlphaFoldDB" id="A0A4Y2IWN6"/>
<sequence length="187" mass="21514">MTRAKKKKEIVWWSIGNNVRAETREIRNSRSDPADRRYRGGWINKNKKRKGKVVWVSQNHTDKRLRGIGSIETSRNHIALHKRQCIALELGCKEVKRRQEGKNSTRDIGAAGNLKDSGISRTSTAATNMRDKVFIRINWGLLHLDFHMTPEEEGYDRSDDRRGQRTGPRPVQRCGKATSVPDILQRS</sequence>
<proteinExistence type="predicted"/>
<evidence type="ECO:0000256" key="1">
    <source>
        <dbReference type="SAM" id="MobiDB-lite"/>
    </source>
</evidence>
<comment type="caution">
    <text evidence="2">The sequence shown here is derived from an EMBL/GenBank/DDBJ whole genome shotgun (WGS) entry which is preliminary data.</text>
</comment>
<name>A0A4Y2IWN6_ARAVE</name>